<dbReference type="AlphaFoldDB" id="M3UUC2"/>
<dbReference type="GO" id="GO:0005886">
    <property type="term" value="C:plasma membrane"/>
    <property type="evidence" value="ECO:0007669"/>
    <property type="project" value="UniProtKB-SubCell"/>
</dbReference>
<evidence type="ECO:0000256" key="4">
    <source>
        <dbReference type="ARBA" id="ARBA00022496"/>
    </source>
</evidence>
<dbReference type="PROSITE" id="PS50893">
    <property type="entry name" value="ABC_TRANSPORTER_2"/>
    <property type="match status" value="1"/>
</dbReference>
<evidence type="ECO:0000313" key="12">
    <source>
        <dbReference type="Proteomes" id="UP000035009"/>
    </source>
</evidence>
<dbReference type="PANTHER" id="PTHR42771">
    <property type="entry name" value="IRON(3+)-HYDROXAMATE IMPORT ATP-BINDING PROTEIN FHUC"/>
    <property type="match status" value="1"/>
</dbReference>
<evidence type="ECO:0000256" key="6">
    <source>
        <dbReference type="ARBA" id="ARBA00022840"/>
    </source>
</evidence>
<name>M3UUC2_GORML</name>
<comment type="subcellular location">
    <subcellularLocation>
        <location evidence="1">Cell membrane</location>
        <topology evidence="1">Peripheral membrane protein</topology>
    </subcellularLocation>
</comment>
<dbReference type="STRING" id="410332.SAMN04488550_0539"/>
<dbReference type="InterPro" id="IPR027417">
    <property type="entry name" value="P-loop_NTPase"/>
</dbReference>
<dbReference type="GO" id="GO:0006826">
    <property type="term" value="P:iron ion transport"/>
    <property type="evidence" value="ECO:0007669"/>
    <property type="project" value="UniProtKB-KW"/>
</dbReference>
<evidence type="ECO:0000256" key="9">
    <source>
        <dbReference type="ARBA" id="ARBA00023136"/>
    </source>
</evidence>
<dbReference type="InterPro" id="IPR003439">
    <property type="entry name" value="ABC_transporter-like_ATP-bd"/>
</dbReference>
<dbReference type="Gene3D" id="3.40.50.300">
    <property type="entry name" value="P-loop containing nucleotide triphosphate hydrolases"/>
    <property type="match status" value="1"/>
</dbReference>
<comment type="caution">
    <text evidence="11">The sequence shown here is derived from an EMBL/GenBank/DDBJ whole genome shotgun (WGS) entry which is preliminary data.</text>
</comment>
<dbReference type="OrthoDB" id="3579586at2"/>
<keyword evidence="12" id="KW-1185">Reference proteome</keyword>
<keyword evidence="7" id="KW-0408">Iron</keyword>
<keyword evidence="4" id="KW-0410">Iron transport</keyword>
<evidence type="ECO:0000256" key="3">
    <source>
        <dbReference type="ARBA" id="ARBA00022475"/>
    </source>
</evidence>
<dbReference type="PANTHER" id="PTHR42771:SF3">
    <property type="entry name" value="PETROBACTIN IMPORT ATP-BINDING PROTEIN YCLP"/>
    <property type="match status" value="1"/>
</dbReference>
<dbReference type="RefSeq" id="WP_008377292.1">
    <property type="nucleotide sequence ID" value="NZ_BAOP01000006.1"/>
</dbReference>
<dbReference type="SMART" id="SM00382">
    <property type="entry name" value="AAA"/>
    <property type="match status" value="1"/>
</dbReference>
<accession>M3UUC2</accession>
<gene>
    <name evidence="11" type="ORF">GM1_006_00220</name>
</gene>
<dbReference type="eggNOG" id="COG4604">
    <property type="taxonomic scope" value="Bacteria"/>
</dbReference>
<dbReference type="Proteomes" id="UP000035009">
    <property type="component" value="Unassembled WGS sequence"/>
</dbReference>
<dbReference type="CDD" id="cd03214">
    <property type="entry name" value="ABC_Iron-Siderophores_B12_Hemin"/>
    <property type="match status" value="1"/>
</dbReference>
<evidence type="ECO:0000256" key="2">
    <source>
        <dbReference type="ARBA" id="ARBA00022448"/>
    </source>
</evidence>
<keyword evidence="2" id="KW-0813">Transport</keyword>
<protein>
    <submittedName>
        <fullName evidence="11">Putative ABC transporter ATP-binding protein</fullName>
    </submittedName>
</protein>
<evidence type="ECO:0000256" key="7">
    <source>
        <dbReference type="ARBA" id="ARBA00023004"/>
    </source>
</evidence>
<evidence type="ECO:0000256" key="8">
    <source>
        <dbReference type="ARBA" id="ARBA00023065"/>
    </source>
</evidence>
<dbReference type="SUPFAM" id="SSF52540">
    <property type="entry name" value="P-loop containing nucleoside triphosphate hydrolases"/>
    <property type="match status" value="1"/>
</dbReference>
<organism evidence="11 12">
    <name type="scientific">Gordonia malaquae NBRC 108250</name>
    <dbReference type="NCBI Taxonomy" id="1223542"/>
    <lineage>
        <taxon>Bacteria</taxon>
        <taxon>Bacillati</taxon>
        <taxon>Actinomycetota</taxon>
        <taxon>Actinomycetes</taxon>
        <taxon>Mycobacteriales</taxon>
        <taxon>Gordoniaceae</taxon>
        <taxon>Gordonia</taxon>
    </lineage>
</organism>
<keyword evidence="6 11" id="KW-0067">ATP-binding</keyword>
<proteinExistence type="predicted"/>
<keyword evidence="3" id="KW-1003">Cell membrane</keyword>
<dbReference type="GO" id="GO:0005524">
    <property type="term" value="F:ATP binding"/>
    <property type="evidence" value="ECO:0007669"/>
    <property type="project" value="UniProtKB-KW"/>
</dbReference>
<evidence type="ECO:0000256" key="1">
    <source>
        <dbReference type="ARBA" id="ARBA00004202"/>
    </source>
</evidence>
<evidence type="ECO:0000313" key="11">
    <source>
        <dbReference type="EMBL" id="GAC79027.1"/>
    </source>
</evidence>
<dbReference type="GO" id="GO:0016887">
    <property type="term" value="F:ATP hydrolysis activity"/>
    <property type="evidence" value="ECO:0007669"/>
    <property type="project" value="InterPro"/>
</dbReference>
<dbReference type="Pfam" id="PF00005">
    <property type="entry name" value="ABC_tran"/>
    <property type="match status" value="1"/>
</dbReference>
<dbReference type="FunFam" id="3.40.50.300:FF:000134">
    <property type="entry name" value="Iron-enterobactin ABC transporter ATP-binding protein"/>
    <property type="match status" value="1"/>
</dbReference>
<dbReference type="InterPro" id="IPR003593">
    <property type="entry name" value="AAA+_ATPase"/>
</dbReference>
<keyword evidence="5" id="KW-0547">Nucleotide-binding</keyword>
<dbReference type="InterPro" id="IPR051535">
    <property type="entry name" value="Siderophore_ABC-ATPase"/>
</dbReference>
<keyword evidence="9" id="KW-0472">Membrane</keyword>
<evidence type="ECO:0000259" key="10">
    <source>
        <dbReference type="PROSITE" id="PS50893"/>
    </source>
</evidence>
<feature type="domain" description="ABC transporter" evidence="10">
    <location>
        <begin position="2"/>
        <end position="236"/>
    </location>
</feature>
<reference evidence="11 12" key="1">
    <citation type="submission" date="2013-02" db="EMBL/GenBank/DDBJ databases">
        <title>Whole genome shotgun sequence of Gordonia malaquae NBRC 108250.</title>
        <authorList>
            <person name="Yoshida I."/>
            <person name="Hosoyama A."/>
            <person name="Tsuchikane K."/>
            <person name="Ando Y."/>
            <person name="Baba S."/>
            <person name="Ohji S."/>
            <person name="Hamada M."/>
            <person name="Tamura T."/>
            <person name="Yamazoe A."/>
            <person name="Yamazaki S."/>
            <person name="Fujita N."/>
        </authorList>
    </citation>
    <scope>NUCLEOTIDE SEQUENCE [LARGE SCALE GENOMIC DNA]</scope>
    <source>
        <strain evidence="11 12">NBRC 108250</strain>
    </source>
</reference>
<sequence>MIEFSDLTKKYAETTVLGPVSGEFPRGGVTALVGPNGAGKSTLLTILGRLLDSTSGEATLDGVPIGKYKTTELARRLAILRQENSVNARLSVRDLVAFGRFPHSRGRLTTEDETKIAAAISFLNLDELADRFLDELSGGQRQRAYVAMTLAQDTDVILLDEPLNNLDMRHQVRMMDQLRRTADSLGKTIIVVVHDLNFAAAYADRIVVLEKGTIVASGTPDEIMDSELLSSIFGTTVRVHRIEGVPVAVYAGLPVNDAVSTG</sequence>
<evidence type="ECO:0000256" key="5">
    <source>
        <dbReference type="ARBA" id="ARBA00022741"/>
    </source>
</evidence>
<dbReference type="EMBL" id="BAOP01000006">
    <property type="protein sequence ID" value="GAC79027.1"/>
    <property type="molecule type" value="Genomic_DNA"/>
</dbReference>
<keyword evidence="8" id="KW-0406">Ion transport</keyword>